<gene>
    <name evidence="10" type="ORF">NDN08_004752</name>
</gene>
<dbReference type="InterPro" id="IPR011545">
    <property type="entry name" value="DEAD/DEAH_box_helicase_dom"/>
</dbReference>
<dbReference type="CDD" id="cd18787">
    <property type="entry name" value="SF2_C_DEAD"/>
    <property type="match status" value="1"/>
</dbReference>
<proteinExistence type="inferred from homology"/>
<keyword evidence="1 6" id="KW-0547">Nucleotide-binding</keyword>
<keyword evidence="11" id="KW-1185">Reference proteome</keyword>
<dbReference type="EC" id="3.6.4.13" evidence="6"/>
<comment type="domain">
    <text evidence="6">The Q motif is unique to and characteristic of the DEAD box family of RNA helicases and controls ATP binding and hydrolysis.</text>
</comment>
<dbReference type="Proteomes" id="UP001157974">
    <property type="component" value="Unassembled WGS sequence"/>
</dbReference>
<accession>A0AAV8UM65</accession>
<dbReference type="EMBL" id="JAMWBK010000007">
    <property type="protein sequence ID" value="KAJ8903650.1"/>
    <property type="molecule type" value="Genomic_DNA"/>
</dbReference>
<evidence type="ECO:0000256" key="3">
    <source>
        <dbReference type="ARBA" id="ARBA00022806"/>
    </source>
</evidence>
<comment type="catalytic activity">
    <reaction evidence="6">
        <text>ATP + H2O = ADP + phosphate + H(+)</text>
        <dbReference type="Rhea" id="RHEA:13065"/>
        <dbReference type="ChEBI" id="CHEBI:15377"/>
        <dbReference type="ChEBI" id="CHEBI:15378"/>
        <dbReference type="ChEBI" id="CHEBI:30616"/>
        <dbReference type="ChEBI" id="CHEBI:43474"/>
        <dbReference type="ChEBI" id="CHEBI:456216"/>
        <dbReference type="EC" id="3.6.4.13"/>
    </reaction>
</comment>
<organism evidence="10 11">
    <name type="scientific">Rhodosorus marinus</name>
    <dbReference type="NCBI Taxonomy" id="101924"/>
    <lineage>
        <taxon>Eukaryota</taxon>
        <taxon>Rhodophyta</taxon>
        <taxon>Stylonematophyceae</taxon>
        <taxon>Stylonematales</taxon>
        <taxon>Stylonemataceae</taxon>
        <taxon>Rhodosorus</taxon>
    </lineage>
</organism>
<evidence type="ECO:0000256" key="6">
    <source>
        <dbReference type="RuleBase" id="RU365068"/>
    </source>
</evidence>
<dbReference type="InterPro" id="IPR027417">
    <property type="entry name" value="P-loop_NTPase"/>
</dbReference>
<evidence type="ECO:0000256" key="1">
    <source>
        <dbReference type="ARBA" id="ARBA00022741"/>
    </source>
</evidence>
<comment type="similarity">
    <text evidence="6">Belongs to the DEAD box helicase family.</text>
</comment>
<dbReference type="PROSITE" id="PS00039">
    <property type="entry name" value="DEAD_ATP_HELICASE"/>
    <property type="match status" value="1"/>
</dbReference>
<keyword evidence="3 6" id="KW-0347">Helicase</keyword>
<evidence type="ECO:0000313" key="11">
    <source>
        <dbReference type="Proteomes" id="UP001157974"/>
    </source>
</evidence>
<name>A0AAV8UM65_9RHOD</name>
<dbReference type="InterPro" id="IPR001650">
    <property type="entry name" value="Helicase_C-like"/>
</dbReference>
<feature type="compositionally biased region" description="Basic and acidic residues" evidence="7">
    <location>
        <begin position="125"/>
        <end position="134"/>
    </location>
</feature>
<evidence type="ECO:0000256" key="4">
    <source>
        <dbReference type="ARBA" id="ARBA00022840"/>
    </source>
</evidence>
<dbReference type="GO" id="GO:0003723">
    <property type="term" value="F:RNA binding"/>
    <property type="evidence" value="ECO:0007669"/>
    <property type="project" value="UniProtKB-UniRule"/>
</dbReference>
<evidence type="ECO:0000256" key="7">
    <source>
        <dbReference type="SAM" id="MobiDB-lite"/>
    </source>
</evidence>
<dbReference type="Pfam" id="PF00271">
    <property type="entry name" value="Helicase_C"/>
    <property type="match status" value="1"/>
</dbReference>
<dbReference type="SUPFAM" id="SSF52540">
    <property type="entry name" value="P-loop containing nucleoside triphosphate hydrolases"/>
    <property type="match status" value="1"/>
</dbReference>
<feature type="compositionally biased region" description="Basic and acidic residues" evidence="7">
    <location>
        <begin position="160"/>
        <end position="178"/>
    </location>
</feature>
<dbReference type="PANTHER" id="PTHR24031">
    <property type="entry name" value="RNA HELICASE"/>
    <property type="match status" value="1"/>
</dbReference>
<comment type="caution">
    <text evidence="10">The sequence shown here is derived from an EMBL/GenBank/DDBJ whole genome shotgun (WGS) entry which is preliminary data.</text>
</comment>
<keyword evidence="4 6" id="KW-0067">ATP-binding</keyword>
<dbReference type="SMART" id="SM00490">
    <property type="entry name" value="HELICc"/>
    <property type="match status" value="1"/>
</dbReference>
<feature type="domain" description="Helicase ATP-binding" evidence="8">
    <location>
        <begin position="432"/>
        <end position="631"/>
    </location>
</feature>
<evidence type="ECO:0000256" key="2">
    <source>
        <dbReference type="ARBA" id="ARBA00022801"/>
    </source>
</evidence>
<protein>
    <recommendedName>
        <fullName evidence="6">ATP-dependent RNA helicase</fullName>
        <ecNumber evidence="6">3.6.4.13</ecNumber>
    </recommendedName>
</protein>
<dbReference type="PROSITE" id="PS51194">
    <property type="entry name" value="HELICASE_CTER"/>
    <property type="match status" value="1"/>
</dbReference>
<feature type="compositionally biased region" description="Acidic residues" evidence="7">
    <location>
        <begin position="271"/>
        <end position="289"/>
    </location>
</feature>
<dbReference type="GO" id="GO:0005524">
    <property type="term" value="F:ATP binding"/>
    <property type="evidence" value="ECO:0007669"/>
    <property type="project" value="UniProtKB-UniRule"/>
</dbReference>
<feature type="region of interest" description="Disordered" evidence="7">
    <location>
        <begin position="930"/>
        <end position="976"/>
    </location>
</feature>
<feature type="compositionally biased region" description="Low complexity" evidence="7">
    <location>
        <begin position="342"/>
        <end position="361"/>
    </location>
</feature>
<dbReference type="SMART" id="SM00487">
    <property type="entry name" value="DEXDc"/>
    <property type="match status" value="1"/>
</dbReference>
<dbReference type="Pfam" id="PF00270">
    <property type="entry name" value="DEAD"/>
    <property type="match status" value="1"/>
</dbReference>
<dbReference type="InterPro" id="IPR000629">
    <property type="entry name" value="RNA-helicase_DEAD-box_CS"/>
</dbReference>
<dbReference type="CDD" id="cd17949">
    <property type="entry name" value="DEADc_DDX31"/>
    <property type="match status" value="1"/>
</dbReference>
<dbReference type="SMART" id="SM01178">
    <property type="entry name" value="DUF4217"/>
    <property type="match status" value="1"/>
</dbReference>
<feature type="compositionally biased region" description="Basic and acidic residues" evidence="7">
    <location>
        <begin position="232"/>
        <end position="242"/>
    </location>
</feature>
<dbReference type="Gene3D" id="3.40.50.300">
    <property type="entry name" value="P-loop containing nucleotide triphosphate hydrolases"/>
    <property type="match status" value="2"/>
</dbReference>
<dbReference type="PROSITE" id="PS51192">
    <property type="entry name" value="HELICASE_ATP_BIND_1"/>
    <property type="match status" value="1"/>
</dbReference>
<evidence type="ECO:0000259" key="9">
    <source>
        <dbReference type="PROSITE" id="PS51194"/>
    </source>
</evidence>
<dbReference type="GO" id="GO:0003724">
    <property type="term" value="F:RNA helicase activity"/>
    <property type="evidence" value="ECO:0007669"/>
    <property type="project" value="UniProtKB-EC"/>
</dbReference>
<reference evidence="10 11" key="1">
    <citation type="journal article" date="2023" name="Nat. Commun.">
        <title>Origin of minicircular mitochondrial genomes in red algae.</title>
        <authorList>
            <person name="Lee Y."/>
            <person name="Cho C.H."/>
            <person name="Lee Y.M."/>
            <person name="Park S.I."/>
            <person name="Yang J.H."/>
            <person name="West J.A."/>
            <person name="Bhattacharya D."/>
            <person name="Yoon H.S."/>
        </authorList>
    </citation>
    <scope>NUCLEOTIDE SEQUENCE [LARGE SCALE GENOMIC DNA]</scope>
    <source>
        <strain evidence="10 11">CCMP1338</strain>
        <tissue evidence="10">Whole cell</tissue>
    </source>
</reference>
<dbReference type="AlphaFoldDB" id="A0AAV8UM65"/>
<keyword evidence="5 6" id="KW-0694">RNA-binding</keyword>
<sequence length="988" mass="109312">MMKVSDVHKNCFRFENFSSEILDHDAQNFCSERFNLRLRKQGLCLFVEKDRMDESDGIQLNLSVLDDEEAWKKTTTRTARTKDMTWSDKRKALYEQKRRRKGSSGRPVKSGAEGANEFSSGTRTGQERRQDFRSKAKRTPNFVPEPVAAASKPSTQSAVRKREPLWRVLQRESREKTATVDASEPTEEQEQQLVHGSGGSAARESGEHTGPFDASEQAVQQEQLVHTSGRSAVRESRKKLLEAQENSDPEEENEGASLDDGASSESRAMEDSVDSGGDDNESPESDSDQDSSCSVDSGADEDEPPEEQEATEEPLEDLESADEEEQAISDRKAPSDEGQMNGSSEESALSEASGAADESGSVTSDSAGSIAGSEDGEPGTTDDGKKENNRSLFDDVGFDDLKLSPTLKRHVELRMLLKKPTKVQVAAINALVSPHGNSRDGLIRSQTGSGKTLAFLLPIAHTLLERRKKVDRAEGTLAVILEPTRELAAQVEQVAQKLFRPWHWIVVGAVMGGEKKKAEKSRLRKGVTILITTPGRMVDHLRSTASMQLANCEWLILDEADRLLDLGFGPAIRETIETLDKRAKDVQEVEAESSSSHRKFRKRRQNILLSATLTKEVTKLADISLQDPVKIVLGGDEEKFDTPEKLVQHCCVVEQKFRLITLIAILRLRAKANPSMKAVVFFSSCDAVDYYHRLLQTVNFPQELMSEEDLRIEDVHDNPSQAKILKSSMCWIPLHRLHGSMSQLDRISTFRQFSSAKGGILFCTDVAARGLDLSHLGLSVQFDPPTHDEDVEYLHRAGRTARMGSTGHALLFVLPEEEPFIAHLKAEKGYQMKDIVANTAVAALKDGKVRDSERESRYVTSVLQSALQGAVESDKELKVMASAGYRSYIRAYSTHSHSVKKYFHPKNLHLGHVARSFALKGDPLTVQEIKRMNQPKRAKATARGGAAASSGGAGASSGRFDSNDRKKRRRTTLRAQDARVLLSSEFGA</sequence>
<feature type="compositionally biased region" description="Acidic residues" evidence="7">
    <location>
        <begin position="298"/>
        <end position="327"/>
    </location>
</feature>
<feature type="compositionally biased region" description="Polar residues" evidence="7">
    <location>
        <begin position="217"/>
        <end position="230"/>
    </location>
</feature>
<dbReference type="Pfam" id="PF13959">
    <property type="entry name" value="CTE_SPB4"/>
    <property type="match status" value="1"/>
</dbReference>
<comment type="function">
    <text evidence="6">RNA helicase.</text>
</comment>
<feature type="compositionally biased region" description="Basic and acidic residues" evidence="7">
    <location>
        <begin position="382"/>
        <end position="392"/>
    </location>
</feature>
<dbReference type="InterPro" id="IPR025313">
    <property type="entry name" value="SPB4-like_CTE"/>
</dbReference>
<evidence type="ECO:0000259" key="8">
    <source>
        <dbReference type="PROSITE" id="PS51192"/>
    </source>
</evidence>
<dbReference type="InterPro" id="IPR014001">
    <property type="entry name" value="Helicase_ATP-bd"/>
</dbReference>
<evidence type="ECO:0000256" key="5">
    <source>
        <dbReference type="ARBA" id="ARBA00022884"/>
    </source>
</evidence>
<feature type="region of interest" description="Disordered" evidence="7">
    <location>
        <begin position="90"/>
        <end position="392"/>
    </location>
</feature>
<dbReference type="GO" id="GO:0016787">
    <property type="term" value="F:hydrolase activity"/>
    <property type="evidence" value="ECO:0007669"/>
    <property type="project" value="UniProtKB-KW"/>
</dbReference>
<keyword evidence="2 6" id="KW-0378">Hydrolase</keyword>
<evidence type="ECO:0000313" key="10">
    <source>
        <dbReference type="EMBL" id="KAJ8903650.1"/>
    </source>
</evidence>
<feature type="compositionally biased region" description="Acidic residues" evidence="7">
    <location>
        <begin position="245"/>
        <end position="254"/>
    </location>
</feature>
<feature type="domain" description="Helicase C-terminal" evidence="9">
    <location>
        <begin position="658"/>
        <end position="845"/>
    </location>
</feature>